<dbReference type="InterPro" id="IPR000160">
    <property type="entry name" value="GGDEF_dom"/>
</dbReference>
<dbReference type="Gene3D" id="3.30.70.2220">
    <property type="entry name" value="CRISPR-Cas system, Cmr2 subunit, D1 domain, cysteine cluster"/>
    <property type="match status" value="1"/>
</dbReference>
<keyword evidence="5" id="KW-1185">Reference proteome</keyword>
<evidence type="ECO:0000313" key="5">
    <source>
        <dbReference type="Proteomes" id="UP000642094"/>
    </source>
</evidence>
<sequence length="437" mass="50070">MPNRILILGDFSHNDAQKALTEGWKEIVTACRGWLRDNLQIDDEGWFNSWTRWQVHAWEVFWGSGLSIELAMRDLETRKLRRAWTVPNWNGESSSLSGHDAIAHPNMDNLGTNEAEIKSFYKRLAEVLDPSGNKNDRAYINENERLSIPELIKRLVTYGAISKKIHRDLYAPTFREVLRKDDKSGATYWTGWFMGDGDKVGEHLKRLTDKASVTQFSQSLRAWGKQFQTDFDKKGRLVYAGGDDFLGVMYGDKQTPKLDSREVIEWLLDLRDSWELGNLGITLSVGFVWAGHSVPQRDVLQHCREAEKLAKSLGRDRVTIRVLFNNGQFVQWTTPWKYLQWLKAYRDRNDNTGKDANWSHVYTDLAQLKARHAIPPATAETANDAIALNLFGLYFGEGNQEILSQQRGQITGSEDPKSMIEWIDGMIKVGWQLCSNS</sequence>
<evidence type="ECO:0000259" key="3">
    <source>
        <dbReference type="PROSITE" id="PS50887"/>
    </source>
</evidence>
<dbReference type="PROSITE" id="PS50887">
    <property type="entry name" value="GGDEF"/>
    <property type="match status" value="1"/>
</dbReference>
<gene>
    <name evidence="4" type="ORF">H6F41_18050</name>
</gene>
<dbReference type="InterPro" id="IPR029787">
    <property type="entry name" value="Nucleotide_cyclase"/>
</dbReference>
<accession>A0ABR8A1B4</accession>
<dbReference type="Proteomes" id="UP000642094">
    <property type="component" value="Unassembled WGS sequence"/>
</dbReference>
<organism evidence="4 5">
    <name type="scientific">Pseudanabaena mucicola FACHB-723</name>
    <dbReference type="NCBI Taxonomy" id="2692860"/>
    <lineage>
        <taxon>Bacteria</taxon>
        <taxon>Bacillati</taxon>
        <taxon>Cyanobacteriota</taxon>
        <taxon>Cyanophyceae</taxon>
        <taxon>Pseudanabaenales</taxon>
        <taxon>Pseudanabaenaceae</taxon>
        <taxon>Pseudanabaena</taxon>
    </lineage>
</organism>
<proteinExistence type="predicted"/>
<keyword evidence="2" id="KW-0051">Antiviral defense</keyword>
<dbReference type="InterPro" id="IPR054767">
    <property type="entry name" value="Cas10-Cmr2_palm2"/>
</dbReference>
<dbReference type="Pfam" id="PF22335">
    <property type="entry name" value="Cas10-Cmr2_palm2"/>
    <property type="match status" value="1"/>
</dbReference>
<dbReference type="InterPro" id="IPR043128">
    <property type="entry name" value="Rev_trsase/Diguanyl_cyclase"/>
</dbReference>
<comment type="caution">
    <text evidence="4">The sequence shown here is derived from an EMBL/GenBank/DDBJ whole genome shotgun (WGS) entry which is preliminary data.</text>
</comment>
<evidence type="ECO:0000256" key="1">
    <source>
        <dbReference type="ARBA" id="ARBA00022741"/>
    </source>
</evidence>
<dbReference type="SUPFAM" id="SSF55073">
    <property type="entry name" value="Nucleotide cyclase"/>
    <property type="match status" value="1"/>
</dbReference>
<keyword evidence="1" id="KW-0547">Nucleotide-binding</keyword>
<evidence type="ECO:0000313" key="4">
    <source>
        <dbReference type="EMBL" id="MBD2190031.1"/>
    </source>
</evidence>
<evidence type="ECO:0000256" key="2">
    <source>
        <dbReference type="ARBA" id="ARBA00023118"/>
    </source>
</evidence>
<dbReference type="Gene3D" id="3.30.70.270">
    <property type="match status" value="1"/>
</dbReference>
<feature type="domain" description="GGDEF" evidence="3">
    <location>
        <begin position="188"/>
        <end position="323"/>
    </location>
</feature>
<reference evidence="4 5" key="1">
    <citation type="journal article" date="2020" name="ISME J.">
        <title>Comparative genomics reveals insights into cyanobacterial evolution and habitat adaptation.</title>
        <authorList>
            <person name="Chen M.Y."/>
            <person name="Teng W.K."/>
            <person name="Zhao L."/>
            <person name="Hu C.X."/>
            <person name="Zhou Y.K."/>
            <person name="Han B.P."/>
            <person name="Song L.R."/>
            <person name="Shu W.S."/>
        </authorList>
    </citation>
    <scope>NUCLEOTIDE SEQUENCE [LARGE SCALE GENOMIC DNA]</scope>
    <source>
        <strain evidence="4 5">FACHB-723</strain>
    </source>
</reference>
<dbReference type="InterPro" id="IPR038242">
    <property type="entry name" value="Cmr2_N"/>
</dbReference>
<dbReference type="EMBL" id="JACJQB010000071">
    <property type="protein sequence ID" value="MBD2190031.1"/>
    <property type="molecule type" value="Genomic_DNA"/>
</dbReference>
<name>A0ABR8A1B4_9CYAN</name>
<protein>
    <recommendedName>
        <fullName evidence="3">GGDEF domain-containing protein</fullName>
    </recommendedName>
</protein>
<dbReference type="RefSeq" id="WP_190404839.1">
    <property type="nucleotide sequence ID" value="NZ_JACJQB010000071.1"/>
</dbReference>